<dbReference type="EMBL" id="DVOJ01000012">
    <property type="protein sequence ID" value="HIV01522.1"/>
    <property type="molecule type" value="Genomic_DNA"/>
</dbReference>
<organism evidence="1 2">
    <name type="scientific">Candidatus Caccopulliclostridium gallistercoris</name>
    <dbReference type="NCBI Taxonomy" id="2840719"/>
    <lineage>
        <taxon>Bacteria</taxon>
        <taxon>Bacillati</taxon>
        <taxon>Bacillota</taxon>
        <taxon>Clostridia</taxon>
        <taxon>Candidatus Caccopulliclostridium</taxon>
    </lineage>
</organism>
<dbReference type="AlphaFoldDB" id="A0A9D1NF94"/>
<name>A0A9D1NF94_9FIRM</name>
<evidence type="ECO:0000313" key="2">
    <source>
        <dbReference type="Proteomes" id="UP000886861"/>
    </source>
</evidence>
<reference evidence="1" key="2">
    <citation type="journal article" date="2021" name="PeerJ">
        <title>Extensive microbial diversity within the chicken gut microbiome revealed by metagenomics and culture.</title>
        <authorList>
            <person name="Gilroy R."/>
            <person name="Ravi A."/>
            <person name="Getino M."/>
            <person name="Pursley I."/>
            <person name="Horton D.L."/>
            <person name="Alikhan N.F."/>
            <person name="Baker D."/>
            <person name="Gharbi K."/>
            <person name="Hall N."/>
            <person name="Watson M."/>
            <person name="Adriaenssens E.M."/>
            <person name="Foster-Nyarko E."/>
            <person name="Jarju S."/>
            <person name="Secka A."/>
            <person name="Antonio M."/>
            <person name="Oren A."/>
            <person name="Chaudhuri R.R."/>
            <person name="La Ragione R."/>
            <person name="Hildebrand F."/>
            <person name="Pallen M.J."/>
        </authorList>
    </citation>
    <scope>NUCLEOTIDE SEQUENCE</scope>
    <source>
        <strain evidence="1">CHK186-9395</strain>
    </source>
</reference>
<protein>
    <submittedName>
        <fullName evidence="1">Uncharacterized protein</fullName>
    </submittedName>
</protein>
<gene>
    <name evidence="1" type="ORF">IAA62_03105</name>
</gene>
<sequence length="132" mass="15536">MKEKYVFGEIKWAYSRDERKIMIPFILNKDKNKVKDVLNEKIYDSKTFFNLINEEKCFVTSSVQMVVVYGGKRMINYKGFRHEDAYGKNTIVTKNELTNIRNIFLLGIKDAANIQLKPSENVRKIIDNSQNF</sequence>
<dbReference type="Proteomes" id="UP000886861">
    <property type="component" value="Unassembled WGS sequence"/>
</dbReference>
<accession>A0A9D1NF94</accession>
<comment type="caution">
    <text evidence="1">The sequence shown here is derived from an EMBL/GenBank/DDBJ whole genome shotgun (WGS) entry which is preliminary data.</text>
</comment>
<evidence type="ECO:0000313" key="1">
    <source>
        <dbReference type="EMBL" id="HIV01522.1"/>
    </source>
</evidence>
<reference evidence="1" key="1">
    <citation type="submission" date="2020-10" db="EMBL/GenBank/DDBJ databases">
        <authorList>
            <person name="Gilroy R."/>
        </authorList>
    </citation>
    <scope>NUCLEOTIDE SEQUENCE</scope>
    <source>
        <strain evidence="1">CHK186-9395</strain>
    </source>
</reference>
<proteinExistence type="predicted"/>